<feature type="region of interest" description="Disordered" evidence="15">
    <location>
        <begin position="517"/>
        <end position="572"/>
    </location>
</feature>
<evidence type="ECO:0000313" key="18">
    <source>
        <dbReference type="EMBL" id="ROT83613.1"/>
    </source>
</evidence>
<dbReference type="EC" id="4.6.1.1" evidence="4"/>
<evidence type="ECO:0000256" key="13">
    <source>
        <dbReference type="ARBA" id="ARBA00023239"/>
    </source>
</evidence>
<evidence type="ECO:0000256" key="8">
    <source>
        <dbReference type="ARBA" id="ARBA00022840"/>
    </source>
</evidence>
<dbReference type="AlphaFoldDB" id="A0A3R7PV92"/>
<dbReference type="PANTHER" id="PTHR45627">
    <property type="entry name" value="ADENYLATE CYCLASE TYPE 1"/>
    <property type="match status" value="1"/>
</dbReference>
<keyword evidence="5 16" id="KW-0812">Transmembrane</keyword>
<keyword evidence="12 16" id="KW-0472">Membrane</keyword>
<evidence type="ECO:0000259" key="17">
    <source>
        <dbReference type="PROSITE" id="PS50125"/>
    </source>
</evidence>
<feature type="transmembrane region" description="Helical" evidence="16">
    <location>
        <begin position="143"/>
        <end position="162"/>
    </location>
</feature>
<keyword evidence="8" id="KW-0067">ATP-binding</keyword>
<keyword evidence="7" id="KW-0547">Nucleotide-binding</keyword>
<dbReference type="SMART" id="SM00044">
    <property type="entry name" value="CYCc"/>
    <property type="match status" value="1"/>
</dbReference>
<keyword evidence="19" id="KW-1185">Reference proteome</keyword>
<keyword evidence="10 16" id="KW-1133">Transmembrane helix</keyword>
<comment type="caution">
    <text evidence="18">The sequence shown here is derived from an EMBL/GenBank/DDBJ whole genome shotgun (WGS) entry which is preliminary data.</text>
</comment>
<evidence type="ECO:0000256" key="4">
    <source>
        <dbReference type="ARBA" id="ARBA00012201"/>
    </source>
</evidence>
<evidence type="ECO:0000256" key="7">
    <source>
        <dbReference type="ARBA" id="ARBA00022741"/>
    </source>
</evidence>
<evidence type="ECO:0000256" key="10">
    <source>
        <dbReference type="ARBA" id="ARBA00022989"/>
    </source>
</evidence>
<evidence type="ECO:0000313" key="19">
    <source>
        <dbReference type="Proteomes" id="UP000283509"/>
    </source>
</evidence>
<accession>A0A3R7PV92</accession>
<evidence type="ECO:0000256" key="15">
    <source>
        <dbReference type="SAM" id="MobiDB-lite"/>
    </source>
</evidence>
<reference evidence="18 19" key="1">
    <citation type="submission" date="2018-04" db="EMBL/GenBank/DDBJ databases">
        <authorList>
            <person name="Zhang X."/>
            <person name="Yuan J."/>
            <person name="Li F."/>
            <person name="Xiang J."/>
        </authorList>
    </citation>
    <scope>NUCLEOTIDE SEQUENCE [LARGE SCALE GENOMIC DNA]</scope>
    <source>
        <tissue evidence="18">Muscle</tissue>
    </source>
</reference>
<comment type="subcellular location">
    <subcellularLocation>
        <location evidence="3">Membrane</location>
        <topology evidence="3">Multi-pass membrane protein</topology>
    </subcellularLocation>
</comment>
<evidence type="ECO:0000256" key="5">
    <source>
        <dbReference type="ARBA" id="ARBA00022692"/>
    </source>
</evidence>
<dbReference type="GO" id="GO:0046872">
    <property type="term" value="F:metal ion binding"/>
    <property type="evidence" value="ECO:0007669"/>
    <property type="project" value="UniProtKB-KW"/>
</dbReference>
<keyword evidence="6" id="KW-0479">Metal-binding</keyword>
<evidence type="ECO:0000256" key="12">
    <source>
        <dbReference type="ARBA" id="ARBA00023136"/>
    </source>
</evidence>
<dbReference type="GO" id="GO:0005524">
    <property type="term" value="F:ATP binding"/>
    <property type="evidence" value="ECO:0007669"/>
    <property type="project" value="UniProtKB-KW"/>
</dbReference>
<dbReference type="GO" id="GO:0035556">
    <property type="term" value="P:intracellular signal transduction"/>
    <property type="evidence" value="ECO:0007669"/>
    <property type="project" value="InterPro"/>
</dbReference>
<comment type="similarity">
    <text evidence="14">Belongs to the adenylyl cyclase class-4/guanylyl cyclase family.</text>
</comment>
<comment type="catalytic activity">
    <reaction evidence="1">
        <text>ATP = 3',5'-cyclic AMP + diphosphate</text>
        <dbReference type="Rhea" id="RHEA:15389"/>
        <dbReference type="ChEBI" id="CHEBI:30616"/>
        <dbReference type="ChEBI" id="CHEBI:33019"/>
        <dbReference type="ChEBI" id="CHEBI:58165"/>
        <dbReference type="EC" id="4.6.1.1"/>
    </reaction>
</comment>
<feature type="region of interest" description="Disordered" evidence="15">
    <location>
        <begin position="626"/>
        <end position="648"/>
    </location>
</feature>
<proteinExistence type="inferred from homology"/>
<evidence type="ECO:0000256" key="6">
    <source>
        <dbReference type="ARBA" id="ARBA00022723"/>
    </source>
</evidence>
<dbReference type="PROSITE" id="PS50125">
    <property type="entry name" value="GUANYLATE_CYCLASE_2"/>
    <property type="match status" value="1"/>
</dbReference>
<dbReference type="InterPro" id="IPR001054">
    <property type="entry name" value="A/G_cyclase"/>
</dbReference>
<evidence type="ECO:0000256" key="16">
    <source>
        <dbReference type="SAM" id="Phobius"/>
    </source>
</evidence>
<feature type="transmembrane region" description="Helical" evidence="16">
    <location>
        <begin position="85"/>
        <end position="104"/>
    </location>
</feature>
<dbReference type="PROSITE" id="PS00452">
    <property type="entry name" value="GUANYLATE_CYCLASE_1"/>
    <property type="match status" value="1"/>
</dbReference>
<evidence type="ECO:0000256" key="1">
    <source>
        <dbReference type="ARBA" id="ARBA00001593"/>
    </source>
</evidence>
<evidence type="ECO:0000256" key="11">
    <source>
        <dbReference type="ARBA" id="ARBA00022998"/>
    </source>
</evidence>
<dbReference type="OrthoDB" id="10035433at2759"/>
<keyword evidence="13 14" id="KW-0456">Lyase</keyword>
<dbReference type="STRING" id="6689.A0A3R7PV92"/>
<sequence>MVSGSGGHNGGAAGEGGAVLEEEEAIRISLTPHLHALMMASHRRNSCCPLLFERAADTWWDPRFDSEILEGQYQRSSLPTLTVRFRYALIYVIVSSLTWTLYWAISRTSHWPSCLAVAVTLAFSSVFQLIYTRTKSYQSHQRIVSIVMSVSLMLVSLLPYSLHRSTPNDDLSSVSMFAICIEVLLLIYTVIPLPLYLTVIMSLLYTATFEILNGLIIESEIKLICVRLGLHLCIHLIGAHIMIMTQVRMRGTFMSIGQSLLVRRQLEIEKTLKEKMIHSVMPPKVADWLMKETAAEENDDATHYREDGAILRPVSSPRPSHTSGLDSMFRPFNMHGMDNVSILFADIVGFTRMSSNKTAEQLVDLLNDLFGRFDDLCQKHCCEKISTLGDCYYSVSGCPEPRPDHAECCVNMGLAMIEAIREFDIDTNEDVNMRVGVHTGKVLCGIVGTKRFKFDVWSNDVTLANQMESTGKPGQVHISDATLTFLPKDMYIIIEGSDVKGYKTHFITGYKLKPMDRREKSNDHYNSHKDNKKASSLPNILDCGKEADGNGNMKAKPDLEGTKSRRSLAPAIDLPRLRIPRLPRSSDKAKVKTASLPKIGSKQENNKSAEWNLPEDTLAMPHLPRGGLQNSWGSVTGKDPRKDSGIRSRRSSIQAQIFAINGMSPGDLLTHRVSGYYTSSQSSVAENKLAEMGESVSGAEPSSIPLNESLTRFHQLRKQSDLELIKCVQRDTNHRQYILAPPLSQLTLFFVDEELEKQYRQQTHQPRHDSPPTLASSHFNTYFDILPVQQIDTVAPMACMWGVPYLSPSCGCLLKLFLLVNVGQW</sequence>
<evidence type="ECO:0000256" key="3">
    <source>
        <dbReference type="ARBA" id="ARBA00004141"/>
    </source>
</evidence>
<feature type="compositionally biased region" description="Basic and acidic residues" evidence="15">
    <location>
        <begin position="517"/>
        <end position="533"/>
    </location>
</feature>
<comment type="cofactor">
    <cofactor evidence="2">
        <name>Mg(2+)</name>
        <dbReference type="ChEBI" id="CHEBI:18420"/>
    </cofactor>
</comment>
<dbReference type="Gene3D" id="3.30.70.1230">
    <property type="entry name" value="Nucleotide cyclase"/>
    <property type="match status" value="1"/>
</dbReference>
<evidence type="ECO:0000256" key="2">
    <source>
        <dbReference type="ARBA" id="ARBA00001946"/>
    </source>
</evidence>
<dbReference type="Proteomes" id="UP000283509">
    <property type="component" value="Unassembled WGS sequence"/>
</dbReference>
<dbReference type="GO" id="GO:0005886">
    <property type="term" value="C:plasma membrane"/>
    <property type="evidence" value="ECO:0007669"/>
    <property type="project" value="TreeGrafter"/>
</dbReference>
<dbReference type="GO" id="GO:0007189">
    <property type="term" value="P:adenylate cyclase-activating G protein-coupled receptor signaling pathway"/>
    <property type="evidence" value="ECO:0007669"/>
    <property type="project" value="TreeGrafter"/>
</dbReference>
<feature type="domain" description="Guanylate cyclase" evidence="17">
    <location>
        <begin position="341"/>
        <end position="468"/>
    </location>
</feature>
<feature type="transmembrane region" description="Helical" evidence="16">
    <location>
        <begin position="110"/>
        <end position="131"/>
    </location>
</feature>
<feature type="transmembrane region" description="Helical" evidence="16">
    <location>
        <begin position="174"/>
        <end position="204"/>
    </location>
</feature>
<dbReference type="GO" id="GO:0006171">
    <property type="term" value="P:cAMP biosynthetic process"/>
    <property type="evidence" value="ECO:0007669"/>
    <property type="project" value="UniProtKB-KW"/>
</dbReference>
<keyword evidence="9" id="KW-0460">Magnesium</keyword>
<dbReference type="InterPro" id="IPR029787">
    <property type="entry name" value="Nucleotide_cyclase"/>
</dbReference>
<dbReference type="EMBL" id="QCYY01000661">
    <property type="protein sequence ID" value="ROT83613.1"/>
    <property type="molecule type" value="Genomic_DNA"/>
</dbReference>
<keyword evidence="11" id="KW-0115">cAMP biosynthesis</keyword>
<dbReference type="Pfam" id="PF00211">
    <property type="entry name" value="Guanylate_cyc"/>
    <property type="match status" value="1"/>
</dbReference>
<dbReference type="InterPro" id="IPR018297">
    <property type="entry name" value="A/G_cyclase_CS"/>
</dbReference>
<feature type="transmembrane region" description="Helical" evidence="16">
    <location>
        <begin position="224"/>
        <end position="243"/>
    </location>
</feature>
<reference evidence="18 19" key="2">
    <citation type="submission" date="2019-01" db="EMBL/GenBank/DDBJ databases">
        <title>The decoding of complex shrimp genome reveals the adaptation for benthos swimmer, frequently molting mechanism and breeding impact on genome.</title>
        <authorList>
            <person name="Sun Y."/>
            <person name="Gao Y."/>
            <person name="Yu Y."/>
        </authorList>
    </citation>
    <scope>NUCLEOTIDE SEQUENCE [LARGE SCALE GENOMIC DNA]</scope>
    <source>
        <tissue evidence="18">Muscle</tissue>
    </source>
</reference>
<dbReference type="CDD" id="cd07302">
    <property type="entry name" value="CHD"/>
    <property type="match status" value="1"/>
</dbReference>
<name>A0A3R7PV92_PENVA</name>
<gene>
    <name evidence="18" type="ORF">C7M84_023212</name>
</gene>
<dbReference type="GO" id="GO:0004016">
    <property type="term" value="F:adenylate cyclase activity"/>
    <property type="evidence" value="ECO:0007669"/>
    <property type="project" value="UniProtKB-EC"/>
</dbReference>
<protein>
    <recommendedName>
        <fullName evidence="4">adenylate cyclase</fullName>
        <ecNumber evidence="4">4.6.1.1</ecNumber>
    </recommendedName>
</protein>
<evidence type="ECO:0000256" key="14">
    <source>
        <dbReference type="RuleBase" id="RU000405"/>
    </source>
</evidence>
<dbReference type="PANTHER" id="PTHR45627:SF8">
    <property type="entry name" value="ADENYLATE CYCLASE TYPE 9"/>
    <property type="match status" value="1"/>
</dbReference>
<dbReference type="SUPFAM" id="SSF55073">
    <property type="entry name" value="Nucleotide cyclase"/>
    <property type="match status" value="1"/>
</dbReference>
<organism evidence="18 19">
    <name type="scientific">Penaeus vannamei</name>
    <name type="common">Whiteleg shrimp</name>
    <name type="synonym">Litopenaeus vannamei</name>
    <dbReference type="NCBI Taxonomy" id="6689"/>
    <lineage>
        <taxon>Eukaryota</taxon>
        <taxon>Metazoa</taxon>
        <taxon>Ecdysozoa</taxon>
        <taxon>Arthropoda</taxon>
        <taxon>Crustacea</taxon>
        <taxon>Multicrustacea</taxon>
        <taxon>Malacostraca</taxon>
        <taxon>Eumalacostraca</taxon>
        <taxon>Eucarida</taxon>
        <taxon>Decapoda</taxon>
        <taxon>Dendrobranchiata</taxon>
        <taxon>Penaeoidea</taxon>
        <taxon>Penaeidae</taxon>
        <taxon>Penaeus</taxon>
    </lineage>
</organism>
<evidence type="ECO:0000256" key="9">
    <source>
        <dbReference type="ARBA" id="ARBA00022842"/>
    </source>
</evidence>